<sequence>MFSGSHNFVIDRGTFNYAGRDVNILMQWDGERDLHNLYQHTSPSALFNAEAHFPPPLCHPGTQEAILKDLKEWFKQDTPQVIPNDSSICWLYGPAGAGKSAIAQTLAEACTRNGILAGSFFFWRTDSS</sequence>
<reference evidence="3" key="1">
    <citation type="submission" date="2020-11" db="EMBL/GenBank/DDBJ databases">
        <authorList>
            <consortium name="DOE Joint Genome Institute"/>
            <person name="Ahrendt S."/>
            <person name="Riley R."/>
            <person name="Andreopoulos W."/>
            <person name="Labutti K."/>
            <person name="Pangilinan J."/>
            <person name="Ruiz-Duenas F.J."/>
            <person name="Barrasa J.M."/>
            <person name="Sanchez-Garcia M."/>
            <person name="Camarero S."/>
            <person name="Miyauchi S."/>
            <person name="Serrano A."/>
            <person name="Linde D."/>
            <person name="Babiker R."/>
            <person name="Drula E."/>
            <person name="Ayuso-Fernandez I."/>
            <person name="Pacheco R."/>
            <person name="Padilla G."/>
            <person name="Ferreira P."/>
            <person name="Barriuso J."/>
            <person name="Kellner H."/>
            <person name="Castanera R."/>
            <person name="Alfaro M."/>
            <person name="Ramirez L."/>
            <person name="Pisabarro A.G."/>
            <person name="Kuo A."/>
            <person name="Tritt A."/>
            <person name="Lipzen A."/>
            <person name="He G."/>
            <person name="Yan M."/>
            <person name="Ng V."/>
            <person name="Cullen D."/>
            <person name="Martin F."/>
            <person name="Rosso M.-N."/>
            <person name="Henrissat B."/>
            <person name="Hibbett D."/>
            <person name="Martinez A.T."/>
            <person name="Grigoriev I.V."/>
        </authorList>
    </citation>
    <scope>NUCLEOTIDE SEQUENCE</scope>
    <source>
        <strain evidence="3">AH 40177</strain>
    </source>
</reference>
<evidence type="ECO:0000256" key="1">
    <source>
        <dbReference type="ARBA" id="ARBA00022737"/>
    </source>
</evidence>
<dbReference type="InterPro" id="IPR027417">
    <property type="entry name" value="P-loop_NTPase"/>
</dbReference>
<keyword evidence="4" id="KW-1185">Reference proteome</keyword>
<evidence type="ECO:0000313" key="3">
    <source>
        <dbReference type="EMBL" id="KAF9059733.1"/>
    </source>
</evidence>
<dbReference type="AlphaFoldDB" id="A0A9P5TZR2"/>
<name>A0A9P5TZR2_9AGAR</name>
<evidence type="ECO:0000313" key="4">
    <source>
        <dbReference type="Proteomes" id="UP000772434"/>
    </source>
</evidence>
<dbReference type="SUPFAM" id="SSF52540">
    <property type="entry name" value="P-loop containing nucleoside triphosphate hydrolases"/>
    <property type="match status" value="1"/>
</dbReference>
<keyword evidence="1" id="KW-0677">Repeat</keyword>
<gene>
    <name evidence="3" type="ORF">BDP27DRAFT_1430935</name>
</gene>
<feature type="domain" description="Nephrocystin 3-like N-terminal" evidence="2">
    <location>
        <begin position="62"/>
        <end position="127"/>
    </location>
</feature>
<dbReference type="EMBL" id="JADNRY010000282">
    <property type="protein sequence ID" value="KAF9059733.1"/>
    <property type="molecule type" value="Genomic_DNA"/>
</dbReference>
<evidence type="ECO:0000259" key="2">
    <source>
        <dbReference type="Pfam" id="PF24883"/>
    </source>
</evidence>
<dbReference type="Pfam" id="PF24883">
    <property type="entry name" value="NPHP3_N"/>
    <property type="match status" value="1"/>
</dbReference>
<accession>A0A9P5TZR2</accession>
<comment type="caution">
    <text evidence="3">The sequence shown here is derived from an EMBL/GenBank/DDBJ whole genome shotgun (WGS) entry which is preliminary data.</text>
</comment>
<organism evidence="3 4">
    <name type="scientific">Rhodocollybia butyracea</name>
    <dbReference type="NCBI Taxonomy" id="206335"/>
    <lineage>
        <taxon>Eukaryota</taxon>
        <taxon>Fungi</taxon>
        <taxon>Dikarya</taxon>
        <taxon>Basidiomycota</taxon>
        <taxon>Agaricomycotina</taxon>
        <taxon>Agaricomycetes</taxon>
        <taxon>Agaricomycetidae</taxon>
        <taxon>Agaricales</taxon>
        <taxon>Marasmiineae</taxon>
        <taxon>Omphalotaceae</taxon>
        <taxon>Rhodocollybia</taxon>
    </lineage>
</organism>
<proteinExistence type="predicted"/>
<dbReference type="OrthoDB" id="2928561at2759"/>
<dbReference type="Gene3D" id="3.40.50.300">
    <property type="entry name" value="P-loop containing nucleotide triphosphate hydrolases"/>
    <property type="match status" value="1"/>
</dbReference>
<protein>
    <recommendedName>
        <fullName evidence="2">Nephrocystin 3-like N-terminal domain-containing protein</fullName>
    </recommendedName>
</protein>
<dbReference type="InterPro" id="IPR056884">
    <property type="entry name" value="NPHP3-like_N"/>
</dbReference>
<dbReference type="Proteomes" id="UP000772434">
    <property type="component" value="Unassembled WGS sequence"/>
</dbReference>